<evidence type="ECO:0000256" key="1">
    <source>
        <dbReference type="ARBA" id="ARBA00022723"/>
    </source>
</evidence>
<dbReference type="Pfam" id="PF00383">
    <property type="entry name" value="dCMP_cyt_deam_1"/>
    <property type="match status" value="1"/>
</dbReference>
<dbReference type="GO" id="GO:0002100">
    <property type="term" value="P:tRNA wobble adenosine to inosine editing"/>
    <property type="evidence" value="ECO:0007669"/>
    <property type="project" value="TreeGrafter"/>
</dbReference>
<evidence type="ECO:0000256" key="2">
    <source>
        <dbReference type="ARBA" id="ARBA00022833"/>
    </source>
</evidence>
<dbReference type="InterPro" id="IPR016193">
    <property type="entry name" value="Cytidine_deaminase-like"/>
</dbReference>
<dbReference type="GO" id="GO:0008270">
    <property type="term" value="F:zinc ion binding"/>
    <property type="evidence" value="ECO:0007669"/>
    <property type="project" value="InterPro"/>
</dbReference>
<dbReference type="PROSITE" id="PS00903">
    <property type="entry name" value="CYT_DCMP_DEAMINASES_1"/>
    <property type="match status" value="1"/>
</dbReference>
<dbReference type="InterPro" id="IPR016192">
    <property type="entry name" value="APOBEC/CMP_deaminase_Zn-bd"/>
</dbReference>
<evidence type="ECO:0000259" key="3">
    <source>
        <dbReference type="PROSITE" id="PS51747"/>
    </source>
</evidence>
<dbReference type="Proteomes" id="UP000316425">
    <property type="component" value="Unassembled WGS sequence"/>
</dbReference>
<dbReference type="SUPFAM" id="SSF53927">
    <property type="entry name" value="Cytidine deaminase-like"/>
    <property type="match status" value="1"/>
</dbReference>
<gene>
    <name evidence="4" type="ORF">FPQ13_04875</name>
</gene>
<dbReference type="GO" id="GO:0052717">
    <property type="term" value="F:tRNA-specific adenosine-34 deaminase activity"/>
    <property type="evidence" value="ECO:0007669"/>
    <property type="project" value="TreeGrafter"/>
</dbReference>
<comment type="caution">
    <text evidence="4">The sequence shown here is derived from an EMBL/GenBank/DDBJ whole genome shotgun (WGS) entry which is preliminary data.</text>
</comment>
<dbReference type="PANTHER" id="PTHR11079">
    <property type="entry name" value="CYTOSINE DEAMINASE FAMILY MEMBER"/>
    <property type="match status" value="1"/>
</dbReference>
<dbReference type="InterPro" id="IPR002125">
    <property type="entry name" value="CMP_dCMP_dom"/>
</dbReference>
<feature type="domain" description="CMP/dCMP-type deaminase" evidence="3">
    <location>
        <begin position="7"/>
        <end position="138"/>
    </location>
</feature>
<dbReference type="CDD" id="cd01285">
    <property type="entry name" value="nucleoside_deaminase"/>
    <property type="match status" value="1"/>
</dbReference>
<keyword evidence="5" id="KW-1185">Reference proteome</keyword>
<dbReference type="AlphaFoldDB" id="A0A556PP97"/>
<dbReference type="Gene3D" id="3.40.140.10">
    <property type="entry name" value="Cytidine Deaminase, domain 2"/>
    <property type="match status" value="1"/>
</dbReference>
<proteinExistence type="predicted"/>
<accession>A0A556PP97</accession>
<evidence type="ECO:0000313" key="5">
    <source>
        <dbReference type="Proteomes" id="UP000316425"/>
    </source>
</evidence>
<organism evidence="4 5">
    <name type="scientific">Allobacillus salarius</name>
    <dbReference type="NCBI Taxonomy" id="1955272"/>
    <lineage>
        <taxon>Bacteria</taxon>
        <taxon>Bacillati</taxon>
        <taxon>Bacillota</taxon>
        <taxon>Bacilli</taxon>
        <taxon>Bacillales</taxon>
        <taxon>Bacillaceae</taxon>
        <taxon>Allobacillus</taxon>
    </lineage>
</organism>
<dbReference type="PANTHER" id="PTHR11079:SF202">
    <property type="entry name" value="TRNA-SPECIFIC ADENOSINE DEAMINASE"/>
    <property type="match status" value="1"/>
</dbReference>
<dbReference type="OrthoDB" id="9802676at2"/>
<protein>
    <submittedName>
        <fullName evidence="4">Nucleoside deaminase</fullName>
    </submittedName>
</protein>
<dbReference type="PROSITE" id="PS51747">
    <property type="entry name" value="CYT_DCMP_DEAMINASES_2"/>
    <property type="match status" value="1"/>
</dbReference>
<dbReference type="EMBL" id="VMHE01000005">
    <property type="protein sequence ID" value="TSJ66208.1"/>
    <property type="molecule type" value="Genomic_DNA"/>
</dbReference>
<keyword evidence="2" id="KW-0862">Zinc</keyword>
<name>A0A556PP97_9BACI</name>
<keyword evidence="1" id="KW-0479">Metal-binding</keyword>
<dbReference type="RefSeq" id="WP_144088207.1">
    <property type="nucleotide sequence ID" value="NZ_VMHE01000005.1"/>
</dbReference>
<sequence>MINIEELDHEYFMKEAIKEAAIAGERGDLPVGAVIVHNGKIISRGNNRINTNKNNTLHAEMTAINSSAAFLQENARECVIYTSLEPCIMCLSTIVMTNIRHIVFAVEDKYMNMKPFIHSNEYIYKRVHSYIEGILEKESFAVIEKYDERMTHMVRTGNLQ</sequence>
<evidence type="ECO:0000313" key="4">
    <source>
        <dbReference type="EMBL" id="TSJ66208.1"/>
    </source>
</evidence>
<reference evidence="4 5" key="1">
    <citation type="submission" date="2019-07" db="EMBL/GenBank/DDBJ databases">
        <title>Allobacillus sp. nov. SKP isolated from shrimp paste of Euphausiacea.</title>
        <authorList>
            <person name="Kanchanasin P."/>
            <person name="Tanasupawat S."/>
            <person name="Shi W."/>
            <person name="Wu L."/>
            <person name="Ma J."/>
        </authorList>
    </citation>
    <scope>NUCLEOTIDE SEQUENCE [LARGE SCALE GENOMIC DNA]</scope>
    <source>
        <strain evidence="4 5">SKP4-8</strain>
    </source>
</reference>